<gene>
    <name evidence="1" type="primary">L98b</name>
</gene>
<sequence length="36" mass="4346">MLMRQLTLLNTFMELKRPMTIGSMFLIHMCVRNFLD</sequence>
<proteinExistence type="predicted"/>
<dbReference type="GeneID" id="9924696"/>
<reference evidence="1 2" key="1">
    <citation type="journal article" date="2011" name="Virol. J.">
        <title>Breaking the 1000-gene barrier for Mimivirus using ultra-deep genome and transcriptome sequencing.</title>
        <authorList>
            <person name="Legendre M."/>
            <person name="Santini S."/>
            <person name="Rico A."/>
            <person name="Abergel C."/>
            <person name="Claverie J.M."/>
        </authorList>
    </citation>
    <scope>NUCLEOTIDE SEQUENCE [LARGE SCALE GENOMIC DNA]</scope>
</reference>
<organism evidence="1 2">
    <name type="scientific">Acanthamoeba polyphaga mimivirus</name>
    <name type="common">APMV</name>
    <dbReference type="NCBI Taxonomy" id="212035"/>
    <lineage>
        <taxon>Viruses</taxon>
        <taxon>Varidnaviria</taxon>
        <taxon>Bamfordvirae</taxon>
        <taxon>Nucleocytoviricota</taxon>
        <taxon>Megaviricetes</taxon>
        <taxon>Imitervirales</taxon>
        <taxon>Mimiviridae</taxon>
        <taxon>Megamimivirinae</taxon>
        <taxon>Mimivirus</taxon>
        <taxon>Mimivirus bradfordmassiliense</taxon>
    </lineage>
</organism>
<dbReference type="EMBL" id="HQ336222">
    <property type="protein sequence ID" value="ADQ48139.1"/>
    <property type="molecule type" value="Genomic_DNA"/>
</dbReference>
<protein>
    <submittedName>
        <fullName evidence="1">Uncharacterized protein</fullName>
    </submittedName>
</protein>
<accession>E5L7Y7</accession>
<dbReference type="RefSeq" id="YP_004021044.1">
    <property type="nucleotide sequence ID" value="NC_014649.1"/>
</dbReference>
<evidence type="ECO:0000313" key="2">
    <source>
        <dbReference type="Proteomes" id="UP000201519"/>
    </source>
</evidence>
<evidence type="ECO:0000313" key="1">
    <source>
        <dbReference type="EMBL" id="ADQ48139.1"/>
    </source>
</evidence>
<dbReference type="KEGG" id="vg:9924696"/>
<dbReference type="Proteomes" id="UP000201519">
    <property type="component" value="Segment"/>
</dbReference>
<name>E5L7Y7_MIMIV</name>
<keyword evidence="2" id="KW-1185">Reference proteome</keyword>
<organismHost>
    <name type="scientific">Acanthamoeba polyphaga</name>
    <name type="common">Amoeba</name>
    <dbReference type="NCBI Taxonomy" id="5757"/>
</organismHost>